<evidence type="ECO:0000313" key="2">
    <source>
        <dbReference type="Proteomes" id="UP000004835"/>
    </source>
</evidence>
<proteinExistence type="predicted"/>
<organism evidence="1 2">
    <name type="scientific">Enterococcus casseliflavus ATCC 12755</name>
    <dbReference type="NCBI Taxonomy" id="888066"/>
    <lineage>
        <taxon>Bacteria</taxon>
        <taxon>Bacillati</taxon>
        <taxon>Bacillota</taxon>
        <taxon>Bacilli</taxon>
        <taxon>Lactobacillales</taxon>
        <taxon>Enterococcaceae</taxon>
        <taxon>Enterococcus</taxon>
    </lineage>
</organism>
<accession>F0EIA6</accession>
<dbReference type="EMBL" id="AEWT01000010">
    <property type="protein sequence ID" value="EGC69806.1"/>
    <property type="molecule type" value="Genomic_DNA"/>
</dbReference>
<comment type="caution">
    <text evidence="1">The sequence shown here is derived from an EMBL/GenBank/DDBJ whole genome shotgun (WGS) entry which is preliminary data.</text>
</comment>
<reference evidence="1 2" key="1">
    <citation type="submission" date="2011-01" db="EMBL/GenBank/DDBJ databases">
        <authorList>
            <person name="Muzny D."/>
            <person name="Qin X."/>
            <person name="Deng J."/>
            <person name="Jiang H."/>
            <person name="Liu Y."/>
            <person name="Qu J."/>
            <person name="Song X.-Z."/>
            <person name="Zhang L."/>
            <person name="Thornton R."/>
            <person name="Coyle M."/>
            <person name="Francisco L."/>
            <person name="Jackson L."/>
            <person name="Javaid M."/>
            <person name="Korchina V."/>
            <person name="Kovar C."/>
            <person name="Mata R."/>
            <person name="Mathew T."/>
            <person name="Ngo R."/>
            <person name="Nguyen L."/>
            <person name="Nguyen N."/>
            <person name="Okwuonu G."/>
            <person name="Ongeri F."/>
            <person name="Pham C."/>
            <person name="Simmons D."/>
            <person name="Wilczek-Boney K."/>
            <person name="Hale W."/>
            <person name="Jakkamsetti A."/>
            <person name="Pham P."/>
            <person name="Ruth R."/>
            <person name="San Lucas F."/>
            <person name="Warren J."/>
            <person name="Zhang J."/>
            <person name="Zhao Z."/>
            <person name="Zhou C."/>
            <person name="Zhu D."/>
            <person name="Lee S."/>
            <person name="Bess C."/>
            <person name="Blankenburg K."/>
            <person name="Forbes L."/>
            <person name="Fu Q."/>
            <person name="Gubbala S."/>
            <person name="Hirani K."/>
            <person name="Jayaseelan J.C."/>
            <person name="Lara F."/>
            <person name="Munidasa M."/>
            <person name="Palculict T."/>
            <person name="Patil S."/>
            <person name="Pu L.-L."/>
            <person name="Saada N."/>
            <person name="Tang L."/>
            <person name="Weissenberger G."/>
            <person name="Zhu Y."/>
            <person name="Hemphill L."/>
            <person name="Shang Y."/>
            <person name="Youmans B."/>
            <person name="Ayvaz T."/>
            <person name="Ross M."/>
            <person name="Santibanez J."/>
            <person name="Aqrawi P."/>
            <person name="Gross S."/>
            <person name="Joshi V."/>
            <person name="Fowler G."/>
            <person name="Nazareth L."/>
            <person name="Reid J."/>
            <person name="Worley K."/>
            <person name="Petrosino J."/>
            <person name="Highlander S."/>
            <person name="Gibbs R."/>
        </authorList>
    </citation>
    <scope>NUCLEOTIDE SEQUENCE [LARGE SCALE GENOMIC DNA]</scope>
    <source>
        <strain evidence="1 2">ATCC 12755</strain>
    </source>
</reference>
<evidence type="ECO:0000313" key="1">
    <source>
        <dbReference type="EMBL" id="EGC69806.1"/>
    </source>
</evidence>
<gene>
    <name evidence="1" type="ORF">HMPREF9087_1194</name>
</gene>
<dbReference type="HOGENOM" id="CLU_3152358_0_0_9"/>
<sequence length="48" mass="6102">MEWFFLLKFHKIIFGNFFNGNWEELLSMFRYNEGVENNKRFQEERYDS</sequence>
<dbReference type="Proteomes" id="UP000004835">
    <property type="component" value="Unassembled WGS sequence"/>
</dbReference>
<protein>
    <submittedName>
        <fullName evidence="1">Uncharacterized protein</fullName>
    </submittedName>
</protein>
<name>F0EIA6_ENTCA</name>
<dbReference type="AlphaFoldDB" id="F0EIA6"/>